<dbReference type="GO" id="GO:0004519">
    <property type="term" value="F:endonuclease activity"/>
    <property type="evidence" value="ECO:0007669"/>
    <property type="project" value="UniProtKB-KW"/>
</dbReference>
<proteinExistence type="inferred from homology"/>
<dbReference type="Pfam" id="PF01223">
    <property type="entry name" value="Endonuclease_NS"/>
    <property type="match status" value="1"/>
</dbReference>
<dbReference type="SUPFAM" id="SSF54060">
    <property type="entry name" value="His-Me finger endonucleases"/>
    <property type="match status" value="1"/>
</dbReference>
<reference evidence="11 12" key="1">
    <citation type="submission" date="2022-06" db="EMBL/GenBank/DDBJ databases">
        <title>Whole-genome of Asaia lannensis strain LMG 27011T.</title>
        <authorList>
            <person name="Sombolestani A."/>
        </authorList>
    </citation>
    <scope>NUCLEOTIDE SEQUENCE [LARGE SCALE GENOMIC DNA]</scope>
    <source>
        <strain evidence="11 12">NBRC 102526</strain>
    </source>
</reference>
<evidence type="ECO:0000259" key="9">
    <source>
        <dbReference type="SMART" id="SM00477"/>
    </source>
</evidence>
<evidence type="ECO:0000256" key="3">
    <source>
        <dbReference type="ARBA" id="ARBA00022722"/>
    </source>
</evidence>
<feature type="domain" description="ENPP1-3/EXOG-like endonuclease/phosphodiesterase" evidence="9">
    <location>
        <begin position="81"/>
        <end position="271"/>
    </location>
</feature>
<evidence type="ECO:0000256" key="7">
    <source>
        <dbReference type="ARBA" id="ARBA00022842"/>
    </source>
</evidence>
<keyword evidence="12" id="KW-1185">Reference proteome</keyword>
<evidence type="ECO:0000256" key="1">
    <source>
        <dbReference type="ARBA" id="ARBA00001946"/>
    </source>
</evidence>
<name>A0ABT1CJU7_9PROT</name>
<comment type="similarity">
    <text evidence="2 8">Belongs to the DNA/RNA non-specific endonuclease family.</text>
</comment>
<dbReference type="Proteomes" id="UP001523401">
    <property type="component" value="Unassembled WGS sequence"/>
</dbReference>
<evidence type="ECO:0000256" key="4">
    <source>
        <dbReference type="ARBA" id="ARBA00022723"/>
    </source>
</evidence>
<evidence type="ECO:0000256" key="8">
    <source>
        <dbReference type="RuleBase" id="RU366055"/>
    </source>
</evidence>
<dbReference type="InterPro" id="IPR044925">
    <property type="entry name" value="His-Me_finger_sf"/>
</dbReference>
<dbReference type="RefSeq" id="WP_252850080.1">
    <property type="nucleotide sequence ID" value="NZ_BAPW01000042.1"/>
</dbReference>
<accession>A0ABT1CJU7</accession>
<sequence>MTAPVTRISALLTFGLGLICGIIGPVSVTQAAFAQAVFDGSAPAASSQGTAVIACAQDFPEARPPELSVPAPMQHNLFLCNTDFAVLVSGVTHEPVWVAEHLTRDEIRHAQHQLRQGKFHEETRQPEDERAHLADYQKSGFDRGHMMPSGDAPSRASQQETFSLANMVPQTPDLNRGLWAGVEKRVRELALSDGEAYVVTGPAYRTASPARIGASGLPVPTSTWKAVYLPSRQTVSVYVCKNTLSPSCTQVPVATLIRVTGVDPFPALPAAMRESMTHLPDPQAEPYHVSPQLRRLTLRVLKHFLNEMLSGSSPL</sequence>
<dbReference type="PANTHER" id="PTHR13966">
    <property type="entry name" value="ENDONUCLEASE RELATED"/>
    <property type="match status" value="1"/>
</dbReference>
<comment type="caution">
    <text evidence="11">The sequence shown here is derived from an EMBL/GenBank/DDBJ whole genome shotgun (WGS) entry which is preliminary data.</text>
</comment>
<dbReference type="EC" id="3.1.30.-" evidence="8"/>
<dbReference type="InterPro" id="IPR040255">
    <property type="entry name" value="Non-specific_endonuclease"/>
</dbReference>
<dbReference type="InterPro" id="IPR018524">
    <property type="entry name" value="DNA/RNA_endonuclease_AS"/>
</dbReference>
<dbReference type="Gene3D" id="3.40.570.10">
    <property type="entry name" value="Extracellular Endonuclease, subunit A"/>
    <property type="match status" value="1"/>
</dbReference>
<dbReference type="EMBL" id="JAMXQU010000015">
    <property type="protein sequence ID" value="MCO6161115.1"/>
    <property type="molecule type" value="Genomic_DNA"/>
</dbReference>
<evidence type="ECO:0000313" key="11">
    <source>
        <dbReference type="EMBL" id="MCO6161115.1"/>
    </source>
</evidence>
<protein>
    <recommendedName>
        <fullName evidence="8">Endonuclease</fullName>
        <ecNumber evidence="8">3.1.30.-</ecNumber>
    </recommendedName>
</protein>
<keyword evidence="6 8" id="KW-0378">Hydrolase</keyword>
<dbReference type="InterPro" id="IPR020821">
    <property type="entry name" value="ENPP1-3/EXOG-like_nuc-like"/>
</dbReference>
<dbReference type="PANTHER" id="PTHR13966:SF5">
    <property type="entry name" value="ENDONUCLEASE G, MITOCHONDRIAL"/>
    <property type="match status" value="1"/>
</dbReference>
<evidence type="ECO:0000256" key="5">
    <source>
        <dbReference type="ARBA" id="ARBA00022759"/>
    </source>
</evidence>
<evidence type="ECO:0000313" key="12">
    <source>
        <dbReference type="Proteomes" id="UP001523401"/>
    </source>
</evidence>
<dbReference type="InterPro" id="IPR044929">
    <property type="entry name" value="DNA/RNA_non-sp_Endonuclease_sf"/>
</dbReference>
<keyword evidence="5 8" id="KW-0255">Endonuclease</keyword>
<dbReference type="SMART" id="SM00892">
    <property type="entry name" value="Endonuclease_NS"/>
    <property type="match status" value="1"/>
</dbReference>
<evidence type="ECO:0000256" key="6">
    <source>
        <dbReference type="ARBA" id="ARBA00022801"/>
    </source>
</evidence>
<keyword evidence="7" id="KW-0460">Magnesium</keyword>
<comment type="cofactor">
    <cofactor evidence="1 8">
        <name>Mg(2+)</name>
        <dbReference type="ChEBI" id="CHEBI:18420"/>
    </cofactor>
</comment>
<organism evidence="11 12">
    <name type="scientific">Asaia lannensis NBRC 102526</name>
    <dbReference type="NCBI Taxonomy" id="1307926"/>
    <lineage>
        <taxon>Bacteria</taxon>
        <taxon>Pseudomonadati</taxon>
        <taxon>Pseudomonadota</taxon>
        <taxon>Alphaproteobacteria</taxon>
        <taxon>Acetobacterales</taxon>
        <taxon>Acetobacteraceae</taxon>
        <taxon>Asaia</taxon>
    </lineage>
</organism>
<dbReference type="PROSITE" id="PS01070">
    <property type="entry name" value="NUCLEASE_NON_SPEC"/>
    <property type="match status" value="1"/>
</dbReference>
<keyword evidence="3 8" id="KW-0540">Nuclease</keyword>
<evidence type="ECO:0000259" key="10">
    <source>
        <dbReference type="SMART" id="SM00892"/>
    </source>
</evidence>
<gene>
    <name evidence="11" type="ORF">NF685_13835</name>
</gene>
<dbReference type="SMART" id="SM00477">
    <property type="entry name" value="NUC"/>
    <property type="match status" value="1"/>
</dbReference>
<dbReference type="InterPro" id="IPR001604">
    <property type="entry name" value="Endo_G_ENPP1-like_dom"/>
</dbReference>
<keyword evidence="4 8" id="KW-0479">Metal-binding</keyword>
<feature type="domain" description="DNA/RNA non-specific endonuclease/pyrophosphatase/phosphodiesterase" evidence="10">
    <location>
        <begin position="80"/>
        <end position="271"/>
    </location>
</feature>
<evidence type="ECO:0000256" key="2">
    <source>
        <dbReference type="ARBA" id="ARBA00010052"/>
    </source>
</evidence>